<protein>
    <submittedName>
        <fullName evidence="1">Uncharacterized protein</fullName>
    </submittedName>
</protein>
<proteinExistence type="predicted"/>
<organism evidence="1 2">
    <name type="scientific">Paractinoplanes aksuensis</name>
    <dbReference type="NCBI Taxonomy" id="2939490"/>
    <lineage>
        <taxon>Bacteria</taxon>
        <taxon>Bacillati</taxon>
        <taxon>Actinomycetota</taxon>
        <taxon>Actinomycetes</taxon>
        <taxon>Micromonosporales</taxon>
        <taxon>Micromonosporaceae</taxon>
        <taxon>Paractinoplanes</taxon>
    </lineage>
</organism>
<name>A0ABT1DSH7_9ACTN</name>
<reference evidence="1 2" key="1">
    <citation type="submission" date="2022-06" db="EMBL/GenBank/DDBJ databases">
        <title>New Species of the Genus Actinoplanes, ActinopZanes ferrugineus.</title>
        <authorList>
            <person name="Ding P."/>
        </authorList>
    </citation>
    <scope>NUCLEOTIDE SEQUENCE [LARGE SCALE GENOMIC DNA]</scope>
    <source>
        <strain evidence="1 2">TRM88003</strain>
    </source>
</reference>
<dbReference type="Proteomes" id="UP001523369">
    <property type="component" value="Unassembled WGS sequence"/>
</dbReference>
<accession>A0ABT1DSH7</accession>
<dbReference type="EMBL" id="JAMYJR010000027">
    <property type="protein sequence ID" value="MCO8273804.1"/>
    <property type="molecule type" value="Genomic_DNA"/>
</dbReference>
<comment type="caution">
    <text evidence="1">The sequence shown here is derived from an EMBL/GenBank/DDBJ whole genome shotgun (WGS) entry which is preliminary data.</text>
</comment>
<gene>
    <name evidence="1" type="ORF">M1L60_24710</name>
</gene>
<evidence type="ECO:0000313" key="1">
    <source>
        <dbReference type="EMBL" id="MCO8273804.1"/>
    </source>
</evidence>
<sequence length="160" mass="17449">MGYVLQCVIAPARVLDPRPPFTNAVVVGLDQGLSLMPMTPDLYDEVSRGDHSFAPAHLFPPGFEDVLSAWSATAPVAYVEAEYFGGSGSQFAAVWQNGALALGPLHLTPNEPRPAPGWSPISHALRHLGASRQNHDDEFDALRLGRHRHTEDWLPPEHQA</sequence>
<evidence type="ECO:0000313" key="2">
    <source>
        <dbReference type="Proteomes" id="UP001523369"/>
    </source>
</evidence>
<dbReference type="RefSeq" id="WP_253239883.1">
    <property type="nucleotide sequence ID" value="NZ_JAMYJR010000027.1"/>
</dbReference>
<keyword evidence="2" id="KW-1185">Reference proteome</keyword>